<accession>A0A1D2VGZ7</accession>
<feature type="transmembrane region" description="Helical" evidence="6">
    <location>
        <begin position="61"/>
        <end position="85"/>
    </location>
</feature>
<dbReference type="SUPFAM" id="SSF48317">
    <property type="entry name" value="Acid phosphatase/Vanadium-dependent haloperoxidase"/>
    <property type="match status" value="1"/>
</dbReference>
<dbReference type="InterPro" id="IPR036938">
    <property type="entry name" value="PAP2/HPO_sf"/>
</dbReference>
<dbReference type="OrthoDB" id="10030083at2759"/>
<dbReference type="SMART" id="SM00014">
    <property type="entry name" value="acidPPc"/>
    <property type="match status" value="1"/>
</dbReference>
<proteinExistence type="inferred from homology"/>
<feature type="transmembrane region" description="Helical" evidence="6">
    <location>
        <begin position="20"/>
        <end position="40"/>
    </location>
</feature>
<dbReference type="GeneID" id="30966985"/>
<dbReference type="InterPro" id="IPR043216">
    <property type="entry name" value="PAP-like"/>
</dbReference>
<dbReference type="InParanoid" id="A0A1D2VGZ7"/>
<evidence type="ECO:0000256" key="2">
    <source>
        <dbReference type="ARBA" id="ARBA00008816"/>
    </source>
</evidence>
<comment type="subcellular location">
    <subcellularLocation>
        <location evidence="1">Membrane</location>
        <topology evidence="1">Multi-pass membrane protein</topology>
    </subcellularLocation>
</comment>
<reference evidence="9" key="1">
    <citation type="submission" date="2016-05" db="EMBL/GenBank/DDBJ databases">
        <title>Comparative genomics of biotechnologically important yeasts.</title>
        <authorList>
            <consortium name="DOE Joint Genome Institute"/>
            <person name="Riley R."/>
            <person name="Haridas S."/>
            <person name="Wolfe K.H."/>
            <person name="Lopes M.R."/>
            <person name="Hittinger C.T."/>
            <person name="Goker M."/>
            <person name="Salamov A."/>
            <person name="Wisecaver J."/>
            <person name="Long T.M."/>
            <person name="Aerts A.L."/>
            <person name="Barry K."/>
            <person name="Choi C."/>
            <person name="Clum A."/>
            <person name="Coughlan A.Y."/>
            <person name="Deshpande S."/>
            <person name="Douglass A.P."/>
            <person name="Hanson S.J."/>
            <person name="Klenk H.-P."/>
            <person name="Labutti K."/>
            <person name="Lapidus A."/>
            <person name="Lindquist E."/>
            <person name="Lipzen A."/>
            <person name="Meier-Kolthoff J.P."/>
            <person name="Ohm R.A."/>
            <person name="Otillar R.P."/>
            <person name="Pangilinan J."/>
            <person name="Peng Y."/>
            <person name="Rokas A."/>
            <person name="Rosa C.A."/>
            <person name="Scheuner C."/>
            <person name="Sibirny A.A."/>
            <person name="Slot J.C."/>
            <person name="Stielow J.B."/>
            <person name="Sun H."/>
            <person name="Kurtzman C.P."/>
            <person name="Blackwell M."/>
            <person name="Grigoriev I.V."/>
            <person name="Jeffries T.W."/>
        </authorList>
    </citation>
    <scope>NUCLEOTIDE SEQUENCE [LARGE SCALE GENOMIC DNA]</scope>
    <source>
        <strain evidence="9">DSM 1968</strain>
    </source>
</reference>
<evidence type="ECO:0000256" key="6">
    <source>
        <dbReference type="SAM" id="Phobius"/>
    </source>
</evidence>
<keyword evidence="3 6" id="KW-0812">Transmembrane</keyword>
<gene>
    <name evidence="8" type="ORF">ASCRUDRAFT_76130</name>
</gene>
<dbReference type="STRING" id="1344418.A0A1D2VGZ7"/>
<keyword evidence="4 6" id="KW-1133">Transmembrane helix</keyword>
<dbReference type="EMBL" id="KV454481">
    <property type="protein sequence ID" value="ODV60763.1"/>
    <property type="molecule type" value="Genomic_DNA"/>
</dbReference>
<dbReference type="GO" id="GO:0046839">
    <property type="term" value="P:phospholipid dephosphorylation"/>
    <property type="evidence" value="ECO:0007669"/>
    <property type="project" value="TreeGrafter"/>
</dbReference>
<feature type="transmembrane region" description="Helical" evidence="6">
    <location>
        <begin position="240"/>
        <end position="259"/>
    </location>
</feature>
<keyword evidence="5 6" id="KW-0472">Membrane</keyword>
<feature type="domain" description="Phosphatidic acid phosphatase type 2/haloperoxidase" evidence="7">
    <location>
        <begin position="112"/>
        <end position="255"/>
    </location>
</feature>
<evidence type="ECO:0000256" key="4">
    <source>
        <dbReference type="ARBA" id="ARBA00022989"/>
    </source>
</evidence>
<dbReference type="AlphaFoldDB" id="A0A1D2VGZ7"/>
<evidence type="ECO:0000259" key="7">
    <source>
        <dbReference type="SMART" id="SM00014"/>
    </source>
</evidence>
<dbReference type="InterPro" id="IPR000326">
    <property type="entry name" value="PAP2/HPO"/>
</dbReference>
<evidence type="ECO:0000313" key="8">
    <source>
        <dbReference type="EMBL" id="ODV60763.1"/>
    </source>
</evidence>
<evidence type="ECO:0000256" key="3">
    <source>
        <dbReference type="ARBA" id="ARBA00022692"/>
    </source>
</evidence>
<dbReference type="PANTHER" id="PTHR10165:SF35">
    <property type="entry name" value="RE23632P"/>
    <property type="match status" value="1"/>
</dbReference>
<sequence>MSALTSYLDSPDCKQFYPDWIIAVLLLLEILLIGETSKPFERDFLISDASINHPFKINETVNVQTCILLSTIIPILTFALTIFVFNLKNDDKKLTLRNSTSIFKFHLFHVSILSLTLSILFNVFLTDILKNWIARPRPDFLSRCGPDSNHSNNIANTIINCTKPFGQSVYLDGFRSCPSGHSSISFSALFFLSLWLNNQLNFFNKNQPIYKLLVILAPTLLAAFIAISRTQDYRHHFEDIILGAFIGSTFAYIMHFKYFGPTSVINNLSNNDSSTNLLPI</sequence>
<dbReference type="Gene3D" id="1.20.144.10">
    <property type="entry name" value="Phosphatidic acid phosphatase type 2/haloperoxidase"/>
    <property type="match status" value="1"/>
</dbReference>
<feature type="transmembrane region" description="Helical" evidence="6">
    <location>
        <begin position="209"/>
        <end position="228"/>
    </location>
</feature>
<dbReference type="GO" id="GO:0006644">
    <property type="term" value="P:phospholipid metabolic process"/>
    <property type="evidence" value="ECO:0007669"/>
    <property type="project" value="InterPro"/>
</dbReference>
<keyword evidence="9" id="KW-1185">Reference proteome</keyword>
<evidence type="ECO:0000256" key="1">
    <source>
        <dbReference type="ARBA" id="ARBA00004141"/>
    </source>
</evidence>
<organism evidence="8 9">
    <name type="scientific">Ascoidea rubescens DSM 1968</name>
    <dbReference type="NCBI Taxonomy" id="1344418"/>
    <lineage>
        <taxon>Eukaryota</taxon>
        <taxon>Fungi</taxon>
        <taxon>Dikarya</taxon>
        <taxon>Ascomycota</taxon>
        <taxon>Saccharomycotina</taxon>
        <taxon>Saccharomycetes</taxon>
        <taxon>Ascoideaceae</taxon>
        <taxon>Ascoidea</taxon>
    </lineage>
</organism>
<dbReference type="Pfam" id="PF01569">
    <property type="entry name" value="PAP2"/>
    <property type="match status" value="1"/>
</dbReference>
<protein>
    <submittedName>
        <fullName evidence="8">PAP2-domain-containing protein</fullName>
    </submittedName>
</protein>
<feature type="transmembrane region" description="Helical" evidence="6">
    <location>
        <begin position="105"/>
        <end position="125"/>
    </location>
</feature>
<evidence type="ECO:0000313" key="9">
    <source>
        <dbReference type="Proteomes" id="UP000095038"/>
    </source>
</evidence>
<dbReference type="GO" id="GO:0008195">
    <property type="term" value="F:phosphatidate phosphatase activity"/>
    <property type="evidence" value="ECO:0007669"/>
    <property type="project" value="TreeGrafter"/>
</dbReference>
<dbReference type="Proteomes" id="UP000095038">
    <property type="component" value="Unassembled WGS sequence"/>
</dbReference>
<comment type="similarity">
    <text evidence="2">Belongs to the PA-phosphatase related phosphoesterase family.</text>
</comment>
<name>A0A1D2VGZ7_9ASCO</name>
<dbReference type="RefSeq" id="XP_020047070.1">
    <property type="nucleotide sequence ID" value="XM_020193349.1"/>
</dbReference>
<dbReference type="PANTHER" id="PTHR10165">
    <property type="entry name" value="LIPID PHOSPHATE PHOSPHATASE"/>
    <property type="match status" value="1"/>
</dbReference>
<dbReference type="GO" id="GO:0016020">
    <property type="term" value="C:membrane"/>
    <property type="evidence" value="ECO:0007669"/>
    <property type="project" value="UniProtKB-SubCell"/>
</dbReference>
<evidence type="ECO:0000256" key="5">
    <source>
        <dbReference type="ARBA" id="ARBA00023136"/>
    </source>
</evidence>
<dbReference type="CDD" id="cd03390">
    <property type="entry name" value="PAP2_containing_1_like"/>
    <property type="match status" value="1"/>
</dbReference>